<feature type="compositionally biased region" description="Polar residues" evidence="1">
    <location>
        <begin position="242"/>
        <end position="258"/>
    </location>
</feature>
<keyword evidence="2" id="KW-0812">Transmembrane</keyword>
<feature type="region of interest" description="Disordered" evidence="1">
    <location>
        <begin position="228"/>
        <end position="344"/>
    </location>
</feature>
<gene>
    <name evidence="3" type="ORF">ECPE_LOCUS2463</name>
</gene>
<feature type="compositionally biased region" description="Low complexity" evidence="1">
    <location>
        <begin position="13"/>
        <end position="24"/>
    </location>
</feature>
<dbReference type="Proteomes" id="UP000272942">
    <property type="component" value="Unassembled WGS sequence"/>
</dbReference>
<keyword evidence="2" id="KW-0472">Membrane</keyword>
<keyword evidence="2" id="KW-1133">Transmembrane helix</keyword>
<proteinExistence type="predicted"/>
<dbReference type="WBParaSite" id="ECPE_0000246301-mRNA-1">
    <property type="protein sequence ID" value="ECPE_0000246301-mRNA-1"/>
    <property type="gene ID" value="ECPE_0000246301"/>
</dbReference>
<evidence type="ECO:0000313" key="4">
    <source>
        <dbReference type="Proteomes" id="UP000272942"/>
    </source>
</evidence>
<feature type="region of interest" description="Disordered" evidence="1">
    <location>
        <begin position="1"/>
        <end position="24"/>
    </location>
</feature>
<reference evidence="3 4" key="2">
    <citation type="submission" date="2018-11" db="EMBL/GenBank/DDBJ databases">
        <authorList>
            <consortium name="Pathogen Informatics"/>
        </authorList>
    </citation>
    <scope>NUCLEOTIDE SEQUENCE [LARGE SCALE GENOMIC DNA]</scope>
    <source>
        <strain evidence="3 4">Egypt</strain>
    </source>
</reference>
<evidence type="ECO:0000256" key="1">
    <source>
        <dbReference type="SAM" id="MobiDB-lite"/>
    </source>
</evidence>
<feature type="compositionally biased region" description="Acidic residues" evidence="1">
    <location>
        <begin position="324"/>
        <end position="344"/>
    </location>
</feature>
<organism evidence="5">
    <name type="scientific">Echinostoma caproni</name>
    <dbReference type="NCBI Taxonomy" id="27848"/>
    <lineage>
        <taxon>Eukaryota</taxon>
        <taxon>Metazoa</taxon>
        <taxon>Spiralia</taxon>
        <taxon>Lophotrochozoa</taxon>
        <taxon>Platyhelminthes</taxon>
        <taxon>Trematoda</taxon>
        <taxon>Digenea</taxon>
        <taxon>Plagiorchiida</taxon>
        <taxon>Echinostomata</taxon>
        <taxon>Echinostomatoidea</taxon>
        <taxon>Echinostomatidae</taxon>
        <taxon>Echinostoma</taxon>
    </lineage>
</organism>
<dbReference type="EMBL" id="UZAN01039627">
    <property type="protein sequence ID" value="VDP66547.1"/>
    <property type="molecule type" value="Genomic_DNA"/>
</dbReference>
<dbReference type="AlphaFoldDB" id="A0A183A678"/>
<dbReference type="OrthoDB" id="6249883at2759"/>
<evidence type="ECO:0000313" key="3">
    <source>
        <dbReference type="EMBL" id="VDP66547.1"/>
    </source>
</evidence>
<sequence>MDSANHIHVNALRTTTGETPTGRNTLNTSSRLFEIALQATVANADAAREESEQSGSGIQHKRPSTYASQTRSVHLTPQQWQLLNDYHEHELFIRTRSWGFCVAIFGVGLALFGCGSPAWKWIGNGISTASSLVLYPISASACIRNLISDGVIKLPGWSSSQEPDNLDAMQRYAYTYYLTWIAAVFFMSSFFCMNLDLLIQSFVKPVPFLSALANYLYCSFRRRSRHRSRTSRARSISAVSSTNPRAGTQLSTSPTNPSMGAHKAPDAPNESHPTRANPIPEILLSSYDEEASIEGQPIDMESSKHSKRISRTSHSEEDIHGTGEEGDEEDDEDGDDDDADGEWI</sequence>
<feature type="transmembrane region" description="Helical" evidence="2">
    <location>
        <begin position="174"/>
        <end position="191"/>
    </location>
</feature>
<keyword evidence="4" id="KW-1185">Reference proteome</keyword>
<name>A0A183A678_9TREM</name>
<reference evidence="5" key="1">
    <citation type="submission" date="2016-06" db="UniProtKB">
        <authorList>
            <consortium name="WormBaseParasite"/>
        </authorList>
    </citation>
    <scope>IDENTIFICATION</scope>
</reference>
<feature type="compositionally biased region" description="Basic and acidic residues" evidence="1">
    <location>
        <begin position="313"/>
        <end position="323"/>
    </location>
</feature>
<evidence type="ECO:0000256" key="2">
    <source>
        <dbReference type="SAM" id="Phobius"/>
    </source>
</evidence>
<feature type="region of interest" description="Disordered" evidence="1">
    <location>
        <begin position="44"/>
        <end position="70"/>
    </location>
</feature>
<feature type="transmembrane region" description="Helical" evidence="2">
    <location>
        <begin position="98"/>
        <end position="119"/>
    </location>
</feature>
<protein>
    <submittedName>
        <fullName evidence="5">Golgi apparatus membrane protein tvp38</fullName>
    </submittedName>
</protein>
<evidence type="ECO:0000313" key="5">
    <source>
        <dbReference type="WBParaSite" id="ECPE_0000246301-mRNA-1"/>
    </source>
</evidence>
<accession>A0A183A678</accession>